<dbReference type="EMBL" id="JACHOC010000015">
    <property type="protein sequence ID" value="MBB4625241.1"/>
    <property type="molecule type" value="Genomic_DNA"/>
</dbReference>
<protein>
    <recommendedName>
        <fullName evidence="3">DUF1579 domain-containing protein</fullName>
    </recommendedName>
</protein>
<comment type="caution">
    <text evidence="1">The sequence shown here is derived from an EMBL/GenBank/DDBJ whole genome shotgun (WGS) entry which is preliminary data.</text>
</comment>
<proteinExistence type="predicted"/>
<dbReference type="Proteomes" id="UP000533637">
    <property type="component" value="Unassembled WGS sequence"/>
</dbReference>
<evidence type="ECO:0008006" key="3">
    <source>
        <dbReference type="Google" id="ProtNLM"/>
    </source>
</evidence>
<sequence length="168" mass="19563">MKEFEAALVSEGKSERIPEEFNFFGKVIGEWDLDWNDHLNTPTPRRVKGEWIFSWVLDGMAVQDVFIVPSRTERLIDIQPDAAYGTTLRLFNQEKCLWEIFYGCPEECARLEARKEGDEIVLTEITSQGMKWIFSDITDNSFTWRSTAINEDGEWITLAKVFATRKKK</sequence>
<evidence type="ECO:0000313" key="2">
    <source>
        <dbReference type="Proteomes" id="UP000533637"/>
    </source>
</evidence>
<keyword evidence="2" id="KW-1185">Reference proteome</keyword>
<accession>A0ABR6KUX5</accession>
<gene>
    <name evidence="1" type="ORF">GGQ57_005193</name>
</gene>
<evidence type="ECO:0000313" key="1">
    <source>
        <dbReference type="EMBL" id="MBB4625241.1"/>
    </source>
</evidence>
<name>A0ABR6KUX5_9BACT</name>
<organism evidence="1 2">
    <name type="scientific">Parabacteroides faecis</name>
    <dbReference type="NCBI Taxonomy" id="1217282"/>
    <lineage>
        <taxon>Bacteria</taxon>
        <taxon>Pseudomonadati</taxon>
        <taxon>Bacteroidota</taxon>
        <taxon>Bacteroidia</taxon>
        <taxon>Bacteroidales</taxon>
        <taxon>Tannerellaceae</taxon>
        <taxon>Parabacteroides</taxon>
    </lineage>
</organism>
<reference evidence="1 2" key="1">
    <citation type="submission" date="2020-08" db="EMBL/GenBank/DDBJ databases">
        <title>Genomic Encyclopedia of Type Strains, Phase IV (KMG-IV): sequencing the most valuable type-strain genomes for metagenomic binning, comparative biology and taxonomic classification.</title>
        <authorList>
            <person name="Goeker M."/>
        </authorList>
    </citation>
    <scope>NUCLEOTIDE SEQUENCE [LARGE SCALE GENOMIC DNA]</scope>
    <source>
        <strain evidence="1 2">DSM 102983</strain>
    </source>
</reference>
<dbReference type="RefSeq" id="WP_183672538.1">
    <property type="nucleotide sequence ID" value="NZ_BMPB01000023.1"/>
</dbReference>